<dbReference type="InterPro" id="IPR000524">
    <property type="entry name" value="Tscrpt_reg_HTH_GntR"/>
</dbReference>
<evidence type="ECO:0000256" key="2">
    <source>
        <dbReference type="ARBA" id="ARBA00023125"/>
    </source>
</evidence>
<dbReference type="Pfam" id="PF00392">
    <property type="entry name" value="GntR"/>
    <property type="match status" value="1"/>
</dbReference>
<dbReference type="InterPro" id="IPR028978">
    <property type="entry name" value="Chorismate_lyase_/UTRA_dom_sf"/>
</dbReference>
<dbReference type="SMART" id="SM00866">
    <property type="entry name" value="UTRA"/>
    <property type="match status" value="1"/>
</dbReference>
<evidence type="ECO:0000256" key="1">
    <source>
        <dbReference type="ARBA" id="ARBA00023015"/>
    </source>
</evidence>
<dbReference type="EMBL" id="CP108313">
    <property type="protein sequence ID" value="WTW70765.1"/>
    <property type="molecule type" value="Genomic_DNA"/>
</dbReference>
<dbReference type="Pfam" id="PF07702">
    <property type="entry name" value="UTRA"/>
    <property type="match status" value="1"/>
</dbReference>
<dbReference type="InterPro" id="IPR036390">
    <property type="entry name" value="WH_DNA-bd_sf"/>
</dbReference>
<dbReference type="InterPro" id="IPR050679">
    <property type="entry name" value="Bact_HTH_transcr_reg"/>
</dbReference>
<dbReference type="GO" id="GO:0045892">
    <property type="term" value="P:negative regulation of DNA-templated transcription"/>
    <property type="evidence" value="ECO:0007669"/>
    <property type="project" value="TreeGrafter"/>
</dbReference>
<gene>
    <name evidence="6" type="ORF">OG398_22125</name>
</gene>
<dbReference type="SUPFAM" id="SSF46785">
    <property type="entry name" value="Winged helix' DNA-binding domain"/>
    <property type="match status" value="1"/>
</dbReference>
<dbReference type="InterPro" id="IPR036388">
    <property type="entry name" value="WH-like_DNA-bd_sf"/>
</dbReference>
<evidence type="ECO:0000256" key="3">
    <source>
        <dbReference type="ARBA" id="ARBA00023163"/>
    </source>
</evidence>
<dbReference type="CDD" id="cd07377">
    <property type="entry name" value="WHTH_GntR"/>
    <property type="match status" value="1"/>
</dbReference>
<dbReference type="Gene3D" id="3.40.1410.10">
    <property type="entry name" value="Chorismate lyase-like"/>
    <property type="match status" value="1"/>
</dbReference>
<dbReference type="PROSITE" id="PS50949">
    <property type="entry name" value="HTH_GNTR"/>
    <property type="match status" value="1"/>
</dbReference>
<dbReference type="SUPFAM" id="SSF64288">
    <property type="entry name" value="Chorismate lyase-like"/>
    <property type="match status" value="1"/>
</dbReference>
<reference evidence="6" key="1">
    <citation type="submission" date="2022-10" db="EMBL/GenBank/DDBJ databases">
        <title>The complete genomes of actinobacterial strains from the NBC collection.</title>
        <authorList>
            <person name="Joergensen T.S."/>
            <person name="Alvarez Arevalo M."/>
            <person name="Sterndorff E.B."/>
            <person name="Faurdal D."/>
            <person name="Vuksanovic O."/>
            <person name="Mourched A.-S."/>
            <person name="Charusanti P."/>
            <person name="Shaw S."/>
            <person name="Blin K."/>
            <person name="Weber T."/>
        </authorList>
    </citation>
    <scope>NUCLEOTIDE SEQUENCE</scope>
    <source>
        <strain evidence="6">NBC_00008</strain>
    </source>
</reference>
<accession>A0AAU2VUK4</accession>
<evidence type="ECO:0000313" key="6">
    <source>
        <dbReference type="EMBL" id="WTW70765.1"/>
    </source>
</evidence>
<dbReference type="GO" id="GO:0003700">
    <property type="term" value="F:DNA-binding transcription factor activity"/>
    <property type="evidence" value="ECO:0007669"/>
    <property type="project" value="InterPro"/>
</dbReference>
<dbReference type="PRINTS" id="PR00035">
    <property type="entry name" value="HTHGNTR"/>
</dbReference>
<feature type="domain" description="HTH gntR-type" evidence="5">
    <location>
        <begin position="3"/>
        <end position="71"/>
    </location>
</feature>
<evidence type="ECO:0000259" key="5">
    <source>
        <dbReference type="PROSITE" id="PS50949"/>
    </source>
</evidence>
<protein>
    <submittedName>
        <fullName evidence="6">GntR family transcriptional regulator</fullName>
    </submittedName>
</protein>
<dbReference type="GO" id="GO:0003677">
    <property type="term" value="F:DNA binding"/>
    <property type="evidence" value="ECO:0007669"/>
    <property type="project" value="UniProtKB-KW"/>
</dbReference>
<dbReference type="AlphaFoldDB" id="A0AAU2VUK4"/>
<dbReference type="PANTHER" id="PTHR44846">
    <property type="entry name" value="MANNOSYL-D-GLYCERATE TRANSPORT/METABOLISM SYSTEM REPRESSOR MNGR-RELATED"/>
    <property type="match status" value="1"/>
</dbReference>
<dbReference type="InterPro" id="IPR011663">
    <property type="entry name" value="UTRA"/>
</dbReference>
<dbReference type="SMART" id="SM00345">
    <property type="entry name" value="HTH_GNTR"/>
    <property type="match status" value="1"/>
</dbReference>
<name>A0AAU2VUK4_9ACTN</name>
<evidence type="ECO:0000256" key="4">
    <source>
        <dbReference type="SAM" id="MobiDB-lite"/>
    </source>
</evidence>
<sequence length="244" mass="25443">MPQLKYEQIAESLRVRISDGDFGPGDLLPSGRDLCEQWSVSRATVIKAMDVLRGDGLVVARQGSGFTVVEVPVARTAGRRSAGSSRVSGGGPFRRLGAPGKEEPPGRVADAMGFGAGAVALRRDRLMLLDDGSPLSLVTAWFPEEVADACPKLSQKGPIPEGTTHYVARTLGRSPAHGTDVTSVRLASAGEAECLGLGMPAAVVIVLHAASDSAGEVLVCEEGVTPAHLWEQVDSYPMGGRSGE</sequence>
<keyword evidence="1" id="KW-0805">Transcription regulation</keyword>
<feature type="region of interest" description="Disordered" evidence="4">
    <location>
        <begin position="79"/>
        <end position="105"/>
    </location>
</feature>
<dbReference type="PANTHER" id="PTHR44846:SF17">
    <property type="entry name" value="GNTR-FAMILY TRANSCRIPTIONAL REGULATOR"/>
    <property type="match status" value="1"/>
</dbReference>
<keyword evidence="3" id="KW-0804">Transcription</keyword>
<keyword evidence="2" id="KW-0238">DNA-binding</keyword>
<dbReference type="Gene3D" id="1.10.10.10">
    <property type="entry name" value="Winged helix-like DNA-binding domain superfamily/Winged helix DNA-binding domain"/>
    <property type="match status" value="1"/>
</dbReference>
<proteinExistence type="predicted"/>
<organism evidence="6">
    <name type="scientific">Streptomyces sp. NBC_00008</name>
    <dbReference type="NCBI Taxonomy" id="2903610"/>
    <lineage>
        <taxon>Bacteria</taxon>
        <taxon>Bacillati</taxon>
        <taxon>Actinomycetota</taxon>
        <taxon>Actinomycetes</taxon>
        <taxon>Kitasatosporales</taxon>
        <taxon>Streptomycetaceae</taxon>
        <taxon>Streptomyces</taxon>
    </lineage>
</organism>